<evidence type="ECO:0000256" key="2">
    <source>
        <dbReference type="ARBA" id="ARBA00022490"/>
    </source>
</evidence>
<feature type="compositionally biased region" description="Basic and acidic residues" evidence="8">
    <location>
        <begin position="312"/>
        <end position="328"/>
    </location>
</feature>
<keyword evidence="3 7" id="KW-0889">Transcription antitermination</keyword>
<dbReference type="CDD" id="cd02134">
    <property type="entry name" value="KH-II_NusA_rpt1"/>
    <property type="match status" value="1"/>
</dbReference>
<dbReference type="Gene3D" id="3.30.300.20">
    <property type="match status" value="2"/>
</dbReference>
<evidence type="ECO:0000256" key="7">
    <source>
        <dbReference type="HAMAP-Rule" id="MF_00945"/>
    </source>
</evidence>
<evidence type="ECO:0000259" key="9">
    <source>
        <dbReference type="SMART" id="SM00316"/>
    </source>
</evidence>
<comment type="subunit">
    <text evidence="7">Monomer. Binds directly to the core enzyme of the DNA-dependent RNA polymerase and to nascent RNA.</text>
</comment>
<dbReference type="InterPro" id="IPR058582">
    <property type="entry name" value="KH_NusA_2nd"/>
</dbReference>
<evidence type="ECO:0000313" key="11">
    <source>
        <dbReference type="Proteomes" id="UP000176850"/>
    </source>
</evidence>
<dbReference type="InterPro" id="IPR036555">
    <property type="entry name" value="NusA_N_sf"/>
</dbReference>
<dbReference type="Proteomes" id="UP000176850">
    <property type="component" value="Unassembled WGS sequence"/>
</dbReference>
<keyword evidence="2 7" id="KW-0963">Cytoplasm</keyword>
<evidence type="ECO:0000256" key="5">
    <source>
        <dbReference type="ARBA" id="ARBA00023015"/>
    </source>
</evidence>
<dbReference type="InterPro" id="IPR009019">
    <property type="entry name" value="KH_sf_prok-type"/>
</dbReference>
<dbReference type="CDD" id="cd04455">
    <property type="entry name" value="S1_NusA"/>
    <property type="match status" value="1"/>
</dbReference>
<name>A0A1F7GJ81_9BACT</name>
<dbReference type="PANTHER" id="PTHR22648">
    <property type="entry name" value="TRANSCRIPTION TERMINATION FACTOR NUSA"/>
    <property type="match status" value="1"/>
</dbReference>
<dbReference type="NCBIfam" id="TIGR01953">
    <property type="entry name" value="NusA"/>
    <property type="match status" value="1"/>
</dbReference>
<dbReference type="GO" id="GO:0006353">
    <property type="term" value="P:DNA-templated transcription termination"/>
    <property type="evidence" value="ECO:0007669"/>
    <property type="project" value="UniProtKB-UniRule"/>
</dbReference>
<evidence type="ECO:0000256" key="8">
    <source>
        <dbReference type="SAM" id="MobiDB-lite"/>
    </source>
</evidence>
<evidence type="ECO:0000313" key="10">
    <source>
        <dbReference type="EMBL" id="OGK19028.1"/>
    </source>
</evidence>
<protein>
    <recommendedName>
        <fullName evidence="7">Transcription termination/antitermination protein NusA</fullName>
    </recommendedName>
</protein>
<comment type="caution">
    <text evidence="10">The sequence shown here is derived from an EMBL/GenBank/DDBJ whole genome shotgun (WGS) entry which is preliminary data.</text>
</comment>
<dbReference type="InterPro" id="IPR010213">
    <property type="entry name" value="TF_NusA"/>
</dbReference>
<evidence type="ECO:0000256" key="6">
    <source>
        <dbReference type="ARBA" id="ARBA00023163"/>
    </source>
</evidence>
<dbReference type="PANTHER" id="PTHR22648:SF0">
    <property type="entry name" value="TRANSCRIPTION TERMINATION_ANTITERMINATION PROTEIN NUSA"/>
    <property type="match status" value="1"/>
</dbReference>
<keyword evidence="6 7" id="KW-0804">Transcription</keyword>
<dbReference type="HAMAP" id="MF_00945_B">
    <property type="entry name" value="NusA_B"/>
    <property type="match status" value="1"/>
</dbReference>
<organism evidence="10 11">
    <name type="scientific">Candidatus Roizmanbacteria bacterium RIFCSPHIGHO2_01_FULL_39_24</name>
    <dbReference type="NCBI Taxonomy" id="1802032"/>
    <lineage>
        <taxon>Bacteria</taxon>
        <taxon>Candidatus Roizmaniibacteriota</taxon>
    </lineage>
</organism>
<dbReference type="SUPFAM" id="SSF50249">
    <property type="entry name" value="Nucleic acid-binding proteins"/>
    <property type="match status" value="1"/>
</dbReference>
<dbReference type="InterPro" id="IPR025249">
    <property type="entry name" value="TF_NusA_KH_1st"/>
</dbReference>
<gene>
    <name evidence="7" type="primary">nusA</name>
    <name evidence="10" type="ORF">A2799_04080</name>
</gene>
<feature type="region of interest" description="Disordered" evidence="8">
    <location>
        <begin position="303"/>
        <end position="328"/>
    </location>
</feature>
<dbReference type="Pfam" id="PF08529">
    <property type="entry name" value="NusA_N"/>
    <property type="match status" value="1"/>
</dbReference>
<sequence length="328" mass="36578">MSPEEVIISIKLAVLAAYRKDYHPDIPEDQQMEDLYEVHLDENTGETKILKDGEDITPAGFGRIAAQTARQVIMQKIREAEKKTIVGHYQTQIGTVVKGRIIRFEGKTIIADIGRAEGVMPPEEQMRNEPYDLNTSLTFYIKEIREDDFRGSRIIISRAHPKLVEELFKKEVPEIANGTVQIKNVAREPGERSKIAVFSTQSGVDPVGACVGQRGMRVKSVTDELGGEEKVDIIQYNDDIAFFVREALSPAQTISVEIDKERKIATVTVDATQAPLAIGRNGVNVNLAGRLTELEINVVQAKSEEIPEEKEPEEKVDTKVEPEVEDGK</sequence>
<evidence type="ECO:0000256" key="4">
    <source>
        <dbReference type="ARBA" id="ARBA00022884"/>
    </source>
</evidence>
<dbReference type="AlphaFoldDB" id="A0A1F7GJ81"/>
<dbReference type="SUPFAM" id="SSF54814">
    <property type="entry name" value="Prokaryotic type KH domain (KH-domain type II)"/>
    <property type="match status" value="2"/>
</dbReference>
<dbReference type="InterPro" id="IPR013735">
    <property type="entry name" value="TF_NusA_N"/>
</dbReference>
<dbReference type="FunFam" id="3.30.300.20:FF:000002">
    <property type="entry name" value="Transcription termination/antitermination protein NusA"/>
    <property type="match status" value="1"/>
</dbReference>
<accession>A0A1F7GJ81</accession>
<dbReference type="InterPro" id="IPR003029">
    <property type="entry name" value="S1_domain"/>
</dbReference>
<comment type="function">
    <text evidence="7">Participates in both transcription termination and antitermination.</text>
</comment>
<dbReference type="Pfam" id="PF26594">
    <property type="entry name" value="KH_NusA_2nd"/>
    <property type="match status" value="1"/>
</dbReference>
<dbReference type="SUPFAM" id="SSF69705">
    <property type="entry name" value="Transcription factor NusA, N-terminal domain"/>
    <property type="match status" value="1"/>
</dbReference>
<dbReference type="Pfam" id="PF13184">
    <property type="entry name" value="KH_NusA_1st"/>
    <property type="match status" value="1"/>
</dbReference>
<dbReference type="GO" id="GO:0005829">
    <property type="term" value="C:cytosol"/>
    <property type="evidence" value="ECO:0007669"/>
    <property type="project" value="TreeGrafter"/>
</dbReference>
<dbReference type="InterPro" id="IPR015946">
    <property type="entry name" value="KH_dom-like_a/b"/>
</dbReference>
<comment type="similarity">
    <text evidence="7">Belongs to the NusA family.</text>
</comment>
<evidence type="ECO:0000256" key="3">
    <source>
        <dbReference type="ARBA" id="ARBA00022814"/>
    </source>
</evidence>
<evidence type="ECO:0000256" key="1">
    <source>
        <dbReference type="ARBA" id="ARBA00022472"/>
    </source>
</evidence>
<dbReference type="SMART" id="SM00316">
    <property type="entry name" value="S1"/>
    <property type="match status" value="1"/>
</dbReference>
<dbReference type="InterPro" id="IPR012340">
    <property type="entry name" value="NA-bd_OB-fold"/>
</dbReference>
<dbReference type="GO" id="GO:0031564">
    <property type="term" value="P:transcription antitermination"/>
    <property type="evidence" value="ECO:0007669"/>
    <property type="project" value="UniProtKB-UniRule"/>
</dbReference>
<keyword evidence="5 7" id="KW-0805">Transcription regulation</keyword>
<dbReference type="Gene3D" id="2.40.50.140">
    <property type="entry name" value="Nucleic acid-binding proteins"/>
    <property type="match status" value="1"/>
</dbReference>
<dbReference type="CDD" id="cd22529">
    <property type="entry name" value="KH-II_NusA_rpt2"/>
    <property type="match status" value="1"/>
</dbReference>
<reference evidence="10 11" key="1">
    <citation type="journal article" date="2016" name="Nat. Commun.">
        <title>Thousands of microbial genomes shed light on interconnected biogeochemical processes in an aquifer system.</title>
        <authorList>
            <person name="Anantharaman K."/>
            <person name="Brown C.T."/>
            <person name="Hug L.A."/>
            <person name="Sharon I."/>
            <person name="Castelle C.J."/>
            <person name="Probst A.J."/>
            <person name="Thomas B.C."/>
            <person name="Singh A."/>
            <person name="Wilkins M.J."/>
            <person name="Karaoz U."/>
            <person name="Brodie E.L."/>
            <person name="Williams K.H."/>
            <person name="Hubbard S.S."/>
            <person name="Banfield J.F."/>
        </authorList>
    </citation>
    <scope>NUCLEOTIDE SEQUENCE [LARGE SCALE GENOMIC DNA]</scope>
</reference>
<feature type="domain" description="S1 motif" evidence="9">
    <location>
        <begin position="92"/>
        <end position="159"/>
    </location>
</feature>
<dbReference type="InterPro" id="IPR030842">
    <property type="entry name" value="TF_NusA_bacterial"/>
</dbReference>
<keyword evidence="4 7" id="KW-0694">RNA-binding</keyword>
<dbReference type="Gene3D" id="3.30.1480.10">
    <property type="entry name" value="NusA, N-terminal domain"/>
    <property type="match status" value="1"/>
</dbReference>
<dbReference type="GO" id="GO:0003700">
    <property type="term" value="F:DNA-binding transcription factor activity"/>
    <property type="evidence" value="ECO:0007669"/>
    <property type="project" value="InterPro"/>
</dbReference>
<comment type="subcellular location">
    <subcellularLocation>
        <location evidence="7">Cytoplasm</location>
    </subcellularLocation>
</comment>
<keyword evidence="1 7" id="KW-0806">Transcription termination</keyword>
<dbReference type="EMBL" id="MFZH01000020">
    <property type="protein sequence ID" value="OGK19028.1"/>
    <property type="molecule type" value="Genomic_DNA"/>
</dbReference>
<dbReference type="GO" id="GO:0003723">
    <property type="term" value="F:RNA binding"/>
    <property type="evidence" value="ECO:0007669"/>
    <property type="project" value="UniProtKB-UniRule"/>
</dbReference>
<proteinExistence type="inferred from homology"/>